<feature type="compositionally biased region" description="Low complexity" evidence="5">
    <location>
        <begin position="737"/>
        <end position="753"/>
    </location>
</feature>
<dbReference type="EMBL" id="JARBDR010000657">
    <property type="protein sequence ID" value="KAJ8309252.1"/>
    <property type="molecule type" value="Genomic_DNA"/>
</dbReference>
<reference evidence="8 9" key="1">
    <citation type="submission" date="2022-12" db="EMBL/GenBank/DDBJ databases">
        <title>Chromosome-level genome of Tegillarca granosa.</title>
        <authorList>
            <person name="Kim J."/>
        </authorList>
    </citation>
    <scope>NUCLEOTIDE SEQUENCE [LARGE SCALE GENOMIC DNA]</scope>
    <source>
        <strain evidence="8">Teg-2019</strain>
        <tissue evidence="8">Adductor muscle</tissue>
    </source>
</reference>
<evidence type="ECO:0000256" key="1">
    <source>
        <dbReference type="ARBA" id="ARBA00022723"/>
    </source>
</evidence>
<evidence type="ECO:0000259" key="7">
    <source>
        <dbReference type="PROSITE" id="PS50304"/>
    </source>
</evidence>
<dbReference type="SMART" id="SM00333">
    <property type="entry name" value="TUDOR"/>
    <property type="match status" value="3"/>
</dbReference>
<evidence type="ECO:0000256" key="5">
    <source>
        <dbReference type="SAM" id="MobiDB-lite"/>
    </source>
</evidence>
<dbReference type="InterPro" id="IPR000571">
    <property type="entry name" value="Znf_CCCH"/>
</dbReference>
<dbReference type="PANTHER" id="PTHR22948:SF76">
    <property type="entry name" value="FI20010P1-RELATED"/>
    <property type="match status" value="1"/>
</dbReference>
<dbReference type="Gene3D" id="2.30.30.140">
    <property type="match status" value="2"/>
</dbReference>
<feature type="zinc finger region" description="C3H1-type" evidence="4">
    <location>
        <begin position="1098"/>
        <end position="1125"/>
    </location>
</feature>
<dbReference type="InterPro" id="IPR002999">
    <property type="entry name" value="Tudor"/>
</dbReference>
<organism evidence="8 9">
    <name type="scientific">Tegillarca granosa</name>
    <name type="common">Malaysian cockle</name>
    <name type="synonym">Anadara granosa</name>
    <dbReference type="NCBI Taxonomy" id="220873"/>
    <lineage>
        <taxon>Eukaryota</taxon>
        <taxon>Metazoa</taxon>
        <taxon>Spiralia</taxon>
        <taxon>Lophotrochozoa</taxon>
        <taxon>Mollusca</taxon>
        <taxon>Bivalvia</taxon>
        <taxon>Autobranchia</taxon>
        <taxon>Pteriomorphia</taxon>
        <taxon>Arcoida</taxon>
        <taxon>Arcoidea</taxon>
        <taxon>Arcidae</taxon>
        <taxon>Tegillarca</taxon>
    </lineage>
</organism>
<feature type="region of interest" description="Disordered" evidence="5">
    <location>
        <begin position="228"/>
        <end position="256"/>
    </location>
</feature>
<dbReference type="PROSITE" id="PS50304">
    <property type="entry name" value="TUDOR"/>
    <property type="match status" value="2"/>
</dbReference>
<dbReference type="Gene3D" id="3.30.1370.210">
    <property type="match status" value="1"/>
</dbReference>
<keyword evidence="1 4" id="KW-0479">Metal-binding</keyword>
<dbReference type="Pfam" id="PF00567">
    <property type="entry name" value="TUDOR"/>
    <property type="match status" value="3"/>
</dbReference>
<feature type="compositionally biased region" description="Basic and acidic residues" evidence="5">
    <location>
        <begin position="583"/>
        <end position="609"/>
    </location>
</feature>
<evidence type="ECO:0000313" key="9">
    <source>
        <dbReference type="Proteomes" id="UP001217089"/>
    </source>
</evidence>
<name>A0ABQ9F050_TEGGR</name>
<sequence length="1383" mass="156473">MVKSGLVLSRHHYVKSAPLNERNSERRQVLSRLLSPLKMSSAKRRQIVKLKKSVQDKLRNIQEQREILNAIIDHYVSEVTTEAESLLSVSDPTQFMQDYMGVMLNLDKCYNGFEIIIAETENLSELPDKFAKPICDNFDEGIASKASSDPSLSGDISVRIDHDVANSALSKVEPYVKDTVFSGVSMSGDADVYNDNKKAPSVNERNNFDKPFTDKHLVNITDEDGLKKRTRDISTGSSVDSSHKNLSEPDLMDVSKSTARKSVEKSNWKLKDAQPRVDVDVARRFLTRILNTNEQHNKETIKTRNQDKHIKTESVLNEEADIVETETKFGATRKDLEDTEAGINKQKFSDVDSEISQREYSQESKLAKNIEKPVEGMSCLAKFSKDNVYYRAKVTNVYSPGKDKTVSVDVVFVDYGNGERRKCTDLRELPVEFSVLPTQAICCAVAKVAPANKYGLWTEGDILYFRQFVSNQQFNCIPVFHSKDPDFPHLIDLFLNFPMPALKGGQVFMQPSFTQVSVFSLLVNQGCAKKIEVGEQLQLLGMPADTIKSPFKMPASEDGNSRSKKSASEDGNSRSRMTSSENKNSRSEKPTSEDGNSRSKKSASEDGNSRSKMPATDNGNSRSKSDEENMNYNRDKEIDVKNYSGKEIKNETEKPIQRNTNKRKQKSPKKESKIQSNKSKKLDIDLDNVKKEQQKIPKSDTSISSEPSHESYLQMAESINSENEYNSNPKDSSLKENNMNMNQNNLNTDSQRNINNNNSNICEENKPIEETNIQKVQNISSSALVSDDQVSSLSTESETVNLPLDLSFGGQSEELSYLYNQGHKVMLSHIESPDSFYVHIGTEFSGRTLDKMMKSLNKTFEQKSKKKLLKLSKSFLPAVNELCCAQFSDDNCYYRVLITEVKHFSPDDNLSPSQQDTSIQSFHVFYIDFGNHEWVKKKRLFPLPEEYKNVPPLAIHCGLAYIRPSIQHKDNLDNAAPVIGWSADAVSAFCSLTNFDTLYDLLIVSGNLNKVRIPEKDNNPIKVLLVDNTGSEEICVNMDLIHAGVAMIDTSHTNQDSPPSPEAMLNWDPMMEDYLSIRNSYKVDVDDAGVATVGYKAQDEKRICKYFQNNTCWRGERCPYRHVQTSSDTEPVFGGCIDHQEELLPDAGSWVAMEISTIMNPGHFYIILPWGNKSIDILSKERASEVSITVKKTLVTVIYYTWLQVFYVDFGNREWVPETTIRQMEPEFLHLPFQAIESFLLDVEPVGQQWSKEARQTFRELVDGKTLVAHVKQRSWNGCLWMEIFDTTGPEDISVAKALIEKGLAQEPSMQTSVDVVRTRKTSSASDNSFIFVPVLRHSDPEEILGKCSLRSLLNICIFHIPSERTYRERPLSLYNIYKDDNS</sequence>
<accession>A0ABQ9F050</accession>
<keyword evidence="3 4" id="KW-0862">Zinc</keyword>
<comment type="caution">
    <text evidence="8">The sequence shown here is derived from an EMBL/GenBank/DDBJ whole genome shotgun (WGS) entry which is preliminary data.</text>
</comment>
<feature type="domain" description="Tudor" evidence="7">
    <location>
        <begin position="372"/>
        <end position="436"/>
    </location>
</feature>
<protein>
    <submittedName>
        <fullName evidence="8">Uncharacterized protein</fullName>
    </submittedName>
</protein>
<dbReference type="InterPro" id="IPR035437">
    <property type="entry name" value="SNase_OB-fold_sf"/>
</dbReference>
<evidence type="ECO:0000256" key="3">
    <source>
        <dbReference type="ARBA" id="ARBA00022833"/>
    </source>
</evidence>
<keyword evidence="2 4" id="KW-0863">Zinc-finger</keyword>
<feature type="compositionally biased region" description="Low complexity" evidence="5">
    <location>
        <begin position="717"/>
        <end position="728"/>
    </location>
</feature>
<dbReference type="PROSITE" id="PS50103">
    <property type="entry name" value="ZF_C3H1"/>
    <property type="match status" value="1"/>
</dbReference>
<feature type="domain" description="Tudor" evidence="7">
    <location>
        <begin position="876"/>
        <end position="950"/>
    </location>
</feature>
<feature type="region of interest" description="Disordered" evidence="5">
    <location>
        <begin position="546"/>
        <end position="753"/>
    </location>
</feature>
<dbReference type="SUPFAM" id="SSF63748">
    <property type="entry name" value="Tudor/PWWP/MBT"/>
    <property type="match status" value="3"/>
</dbReference>
<evidence type="ECO:0000259" key="6">
    <source>
        <dbReference type="PROSITE" id="PS50103"/>
    </source>
</evidence>
<feature type="compositionally biased region" description="Basic and acidic residues" evidence="5">
    <location>
        <begin position="680"/>
        <end position="698"/>
    </location>
</feature>
<dbReference type="SMART" id="SM00356">
    <property type="entry name" value="ZnF_C3H1"/>
    <property type="match status" value="1"/>
</dbReference>
<gene>
    <name evidence="8" type="ORF">KUTeg_014126</name>
</gene>
<dbReference type="InterPro" id="IPR036855">
    <property type="entry name" value="Znf_CCCH_sf"/>
</dbReference>
<proteinExistence type="predicted"/>
<feature type="compositionally biased region" description="Basic and acidic residues" evidence="5">
    <location>
        <begin position="623"/>
        <end position="656"/>
    </location>
</feature>
<feature type="domain" description="C3H1-type" evidence="6">
    <location>
        <begin position="1098"/>
        <end position="1125"/>
    </location>
</feature>
<evidence type="ECO:0000313" key="8">
    <source>
        <dbReference type="EMBL" id="KAJ8309252.1"/>
    </source>
</evidence>
<dbReference type="Proteomes" id="UP001217089">
    <property type="component" value="Unassembled WGS sequence"/>
</dbReference>
<evidence type="ECO:0000256" key="4">
    <source>
        <dbReference type="PROSITE-ProRule" id="PRU00723"/>
    </source>
</evidence>
<keyword evidence="9" id="KW-1185">Reference proteome</keyword>
<dbReference type="SUPFAM" id="SSF90229">
    <property type="entry name" value="CCCH zinc finger"/>
    <property type="match status" value="1"/>
</dbReference>
<dbReference type="PANTHER" id="PTHR22948">
    <property type="entry name" value="TUDOR DOMAIN CONTAINING PROTEIN"/>
    <property type="match status" value="1"/>
</dbReference>
<evidence type="ECO:0000256" key="2">
    <source>
        <dbReference type="ARBA" id="ARBA00022771"/>
    </source>
</evidence>
<dbReference type="Gene3D" id="2.40.50.90">
    <property type="match status" value="3"/>
</dbReference>
<dbReference type="InterPro" id="IPR050621">
    <property type="entry name" value="Tudor_domain_containing"/>
</dbReference>